<evidence type="ECO:0000313" key="3">
    <source>
        <dbReference type="EMBL" id="WMX45320.1"/>
    </source>
</evidence>
<feature type="chain" id="PRO_5046369998" description="Secreted protein" evidence="2">
    <location>
        <begin position="23"/>
        <end position="165"/>
    </location>
</feature>
<organism evidence="3 4">
    <name type="scientific">Streptomyces roseicoloratus</name>
    <dbReference type="NCBI Taxonomy" id="2508722"/>
    <lineage>
        <taxon>Bacteria</taxon>
        <taxon>Bacillati</taxon>
        <taxon>Actinomycetota</taxon>
        <taxon>Actinomycetes</taxon>
        <taxon>Kitasatosporales</taxon>
        <taxon>Streptomycetaceae</taxon>
        <taxon>Streptomyces</taxon>
    </lineage>
</organism>
<accession>A0ABY9RTN1</accession>
<evidence type="ECO:0000256" key="2">
    <source>
        <dbReference type="SAM" id="SignalP"/>
    </source>
</evidence>
<feature type="region of interest" description="Disordered" evidence="1">
    <location>
        <begin position="97"/>
        <end position="117"/>
    </location>
</feature>
<dbReference type="RefSeq" id="WP_128981260.1">
    <property type="nucleotide sequence ID" value="NZ_CP133762.1"/>
</dbReference>
<evidence type="ECO:0000313" key="4">
    <source>
        <dbReference type="Proteomes" id="UP001250858"/>
    </source>
</evidence>
<feature type="signal peptide" evidence="2">
    <location>
        <begin position="1"/>
        <end position="22"/>
    </location>
</feature>
<keyword evidence="2" id="KW-0732">Signal</keyword>
<dbReference type="EMBL" id="CP133762">
    <property type="protein sequence ID" value="WMX45320.1"/>
    <property type="molecule type" value="Genomic_DNA"/>
</dbReference>
<protein>
    <recommendedName>
        <fullName evidence="5">Secreted protein</fullName>
    </recommendedName>
</protein>
<gene>
    <name evidence="3" type="ORF">RGF97_11295</name>
</gene>
<evidence type="ECO:0000256" key="1">
    <source>
        <dbReference type="SAM" id="MobiDB-lite"/>
    </source>
</evidence>
<keyword evidence="4" id="KW-1185">Reference proteome</keyword>
<sequence length="165" mass="16046">MNLRSHAGLGLLAAAIASAALASPAAADAPVVVPLQGLDPVLPMDAPTVASGVPTPIPGAPTGFHEGVGALPDLTLPRIPLESTLSETDIAAPLPEVLRGSEPGTAEVTSPRSDMKAVTPGATVGTLLHAPNGNGLGLPGVGVPEVGVLTPALNGALDPQLGLAP</sequence>
<proteinExistence type="predicted"/>
<dbReference type="Proteomes" id="UP001250858">
    <property type="component" value="Chromosome"/>
</dbReference>
<reference evidence="3 4" key="1">
    <citation type="submission" date="2023-09" db="EMBL/GenBank/DDBJ databases">
        <title>Complete genome of Streptomyces roseicoloratus T14.</title>
        <authorList>
            <person name="Bashizi T."/>
            <person name="Kim M.-J."/>
            <person name="Lee G."/>
            <person name="Tagele S.B."/>
            <person name="Shin J.-H."/>
        </authorList>
    </citation>
    <scope>NUCLEOTIDE SEQUENCE [LARGE SCALE GENOMIC DNA]</scope>
    <source>
        <strain evidence="3 4">T14</strain>
    </source>
</reference>
<evidence type="ECO:0008006" key="5">
    <source>
        <dbReference type="Google" id="ProtNLM"/>
    </source>
</evidence>
<name>A0ABY9RTN1_9ACTN</name>